<evidence type="ECO:0000256" key="1">
    <source>
        <dbReference type="SAM" id="MobiDB-lite"/>
    </source>
</evidence>
<gene>
    <name evidence="3" type="ORF">GGR00_003405</name>
</gene>
<keyword evidence="2" id="KW-0472">Membrane</keyword>
<evidence type="ECO:0000313" key="3">
    <source>
        <dbReference type="EMBL" id="MBB6355601.1"/>
    </source>
</evidence>
<feature type="compositionally biased region" description="Low complexity" evidence="1">
    <location>
        <begin position="80"/>
        <end position="114"/>
    </location>
</feature>
<name>A0A7X0F9G5_9HYPH</name>
<dbReference type="RefSeq" id="WP_184700046.1">
    <property type="nucleotide sequence ID" value="NZ_BAABEG010000001.1"/>
</dbReference>
<dbReference type="Gene3D" id="1.20.1270.70">
    <property type="entry name" value="Designed single chain three-helix bundle"/>
    <property type="match status" value="1"/>
</dbReference>
<evidence type="ECO:0008006" key="5">
    <source>
        <dbReference type="Google" id="ProtNLM"/>
    </source>
</evidence>
<protein>
    <recommendedName>
        <fullName evidence="5">Phage tail protein</fullName>
    </recommendedName>
</protein>
<organism evidence="3 4">
    <name type="scientific">Aminobacter aganoensis</name>
    <dbReference type="NCBI Taxonomy" id="83264"/>
    <lineage>
        <taxon>Bacteria</taxon>
        <taxon>Pseudomonadati</taxon>
        <taxon>Pseudomonadota</taxon>
        <taxon>Alphaproteobacteria</taxon>
        <taxon>Hyphomicrobiales</taxon>
        <taxon>Phyllobacteriaceae</taxon>
        <taxon>Aminobacter</taxon>
    </lineage>
</organism>
<keyword evidence="2" id="KW-1133">Transmembrane helix</keyword>
<comment type="caution">
    <text evidence="3">The sequence shown here is derived from an EMBL/GenBank/DDBJ whole genome shotgun (WGS) entry which is preliminary data.</text>
</comment>
<keyword evidence="2" id="KW-0812">Transmembrane</keyword>
<proteinExistence type="predicted"/>
<sequence length="456" mass="45419">MVKTPKTRHSKTHREPVTIELEPGAVSRVEDAAKAETVTEGEKVSATMGDEAMAAEPAASEAQAPADSGYASYDYDFDNGPQAQQPKAEAPAQAAASDGGSSYASSSATSSQAPMRQPTSGLLPGLAGGLIALLVAGGLQYAGVLGAPSSGAGDGGEMQAEIASLKSQVAELSAARSSGDAGGQIESLSGEIAQLKSEVEGLKTAGSQAGSPEALAGLDQRIKDVETAVTSLGQGGAAASEVAALNEKVGALDTALKAAGEAASSDDGKIATLEQSVSALTSKVDAQASQPKIALAIAASALKAAVDRGGAFGAELETFAAISPDAAELAKLRAHAEKGVATRANIVAETDAAANAMIAAAKPVNPDAGVFERLVSSAEQLVKVRPIGAVEGAGAPETVARMELAVTQGDFAKALAEYETLPDTAKAAGADFAATLKARQEVEALVDQLVANAMKA</sequence>
<keyword evidence="4" id="KW-1185">Reference proteome</keyword>
<accession>A0A7X0F9G5</accession>
<feature type="compositionally biased region" description="Basic residues" evidence="1">
    <location>
        <begin position="1"/>
        <end position="12"/>
    </location>
</feature>
<feature type="region of interest" description="Disordered" evidence="1">
    <location>
        <begin position="1"/>
        <end position="117"/>
    </location>
</feature>
<dbReference type="AlphaFoldDB" id="A0A7X0F9G5"/>
<evidence type="ECO:0000256" key="2">
    <source>
        <dbReference type="SAM" id="Phobius"/>
    </source>
</evidence>
<dbReference type="EMBL" id="JACHOU010000008">
    <property type="protein sequence ID" value="MBB6355601.1"/>
    <property type="molecule type" value="Genomic_DNA"/>
</dbReference>
<dbReference type="Proteomes" id="UP000536262">
    <property type="component" value="Unassembled WGS sequence"/>
</dbReference>
<feature type="transmembrane region" description="Helical" evidence="2">
    <location>
        <begin position="122"/>
        <end position="142"/>
    </location>
</feature>
<reference evidence="3 4" key="1">
    <citation type="submission" date="2020-08" db="EMBL/GenBank/DDBJ databases">
        <title>Genomic Encyclopedia of Type Strains, Phase IV (KMG-IV): sequencing the most valuable type-strain genomes for metagenomic binning, comparative biology and taxonomic classification.</title>
        <authorList>
            <person name="Goeker M."/>
        </authorList>
    </citation>
    <scope>NUCLEOTIDE SEQUENCE [LARGE SCALE GENOMIC DNA]</scope>
    <source>
        <strain evidence="3 4">DSM 7051</strain>
    </source>
</reference>
<feature type="compositionally biased region" description="Low complexity" evidence="1">
    <location>
        <begin position="48"/>
        <end position="69"/>
    </location>
</feature>
<evidence type="ECO:0000313" key="4">
    <source>
        <dbReference type="Proteomes" id="UP000536262"/>
    </source>
</evidence>